<evidence type="ECO:0000313" key="7">
    <source>
        <dbReference type="EMBL" id="CAD7704129.1"/>
    </source>
</evidence>
<keyword evidence="5" id="KW-0539">Nucleus</keyword>
<dbReference type="Pfam" id="PF00352">
    <property type="entry name" value="TBP"/>
    <property type="match status" value="2"/>
</dbReference>
<dbReference type="SUPFAM" id="SSF55945">
    <property type="entry name" value="TATA-box binding protein-like"/>
    <property type="match status" value="2"/>
</dbReference>
<evidence type="ECO:0000256" key="6">
    <source>
        <dbReference type="SAM" id="MobiDB-lite"/>
    </source>
</evidence>
<reference evidence="7" key="1">
    <citation type="submission" date="2020-12" db="EMBL/GenBank/DDBJ databases">
        <authorList>
            <person name="Iha C."/>
        </authorList>
    </citation>
    <scope>NUCLEOTIDE SEQUENCE</scope>
</reference>
<dbReference type="CDD" id="cd04516">
    <property type="entry name" value="TBP_eukaryotes"/>
    <property type="match status" value="1"/>
</dbReference>
<keyword evidence="3" id="KW-0238">DNA-binding</keyword>
<dbReference type="HAMAP" id="MF_00408">
    <property type="entry name" value="TATA_bind_prot_arch"/>
    <property type="match status" value="1"/>
</dbReference>
<dbReference type="Gene3D" id="3.30.310.10">
    <property type="entry name" value="TATA-Binding Protein"/>
    <property type="match status" value="2"/>
</dbReference>
<dbReference type="GO" id="GO:0005634">
    <property type="term" value="C:nucleus"/>
    <property type="evidence" value="ECO:0007669"/>
    <property type="project" value="UniProtKB-SubCell"/>
</dbReference>
<dbReference type="InterPro" id="IPR012295">
    <property type="entry name" value="TBP_dom_sf"/>
</dbReference>
<dbReference type="OrthoDB" id="2127950at2759"/>
<evidence type="ECO:0000256" key="5">
    <source>
        <dbReference type="ARBA" id="ARBA00023242"/>
    </source>
</evidence>
<dbReference type="InterPro" id="IPR030491">
    <property type="entry name" value="TBP_CS"/>
</dbReference>
<evidence type="ECO:0000256" key="3">
    <source>
        <dbReference type="ARBA" id="ARBA00023125"/>
    </source>
</evidence>
<dbReference type="PROSITE" id="PS00351">
    <property type="entry name" value="TFIID"/>
    <property type="match status" value="1"/>
</dbReference>
<proteinExistence type="inferred from homology"/>
<comment type="subcellular location">
    <subcellularLocation>
        <location evidence="1">Nucleus</location>
    </subcellularLocation>
</comment>
<organism evidence="7 8">
    <name type="scientific">Ostreobium quekettii</name>
    <dbReference type="NCBI Taxonomy" id="121088"/>
    <lineage>
        <taxon>Eukaryota</taxon>
        <taxon>Viridiplantae</taxon>
        <taxon>Chlorophyta</taxon>
        <taxon>core chlorophytes</taxon>
        <taxon>Ulvophyceae</taxon>
        <taxon>TCBD clade</taxon>
        <taxon>Bryopsidales</taxon>
        <taxon>Ostreobineae</taxon>
        <taxon>Ostreobiaceae</taxon>
        <taxon>Ostreobium</taxon>
    </lineage>
</organism>
<dbReference type="FunFam" id="3.30.310.10:FF:000002">
    <property type="entry name" value="TATA-box-binding protein 2"/>
    <property type="match status" value="1"/>
</dbReference>
<feature type="compositionally biased region" description="Polar residues" evidence="6">
    <location>
        <begin position="259"/>
        <end position="275"/>
    </location>
</feature>
<evidence type="ECO:0008006" key="9">
    <source>
        <dbReference type="Google" id="ProtNLM"/>
    </source>
</evidence>
<dbReference type="EMBL" id="CAJHUC010002649">
    <property type="protein sequence ID" value="CAD7704129.1"/>
    <property type="molecule type" value="Genomic_DNA"/>
</dbReference>
<dbReference type="GO" id="GO:0003677">
    <property type="term" value="F:DNA binding"/>
    <property type="evidence" value="ECO:0007669"/>
    <property type="project" value="UniProtKB-KW"/>
</dbReference>
<dbReference type="FunFam" id="3.30.310.10:FF:000001">
    <property type="entry name" value="TATA-box-binding protein 2"/>
    <property type="match status" value="1"/>
</dbReference>
<comment type="similarity">
    <text evidence="2">Belongs to the TBP family.</text>
</comment>
<accession>A0A8S1J8V7</accession>
<feature type="region of interest" description="Disordered" evidence="6">
    <location>
        <begin position="227"/>
        <end position="320"/>
    </location>
</feature>
<keyword evidence="4" id="KW-0804">Transcription</keyword>
<dbReference type="Proteomes" id="UP000708148">
    <property type="component" value="Unassembled WGS sequence"/>
</dbReference>
<dbReference type="InterPro" id="IPR000814">
    <property type="entry name" value="TBP"/>
</dbReference>
<evidence type="ECO:0000256" key="2">
    <source>
        <dbReference type="ARBA" id="ARBA00005560"/>
    </source>
</evidence>
<keyword evidence="8" id="KW-1185">Reference proteome</keyword>
<feature type="compositionally biased region" description="Low complexity" evidence="6">
    <location>
        <begin position="1"/>
        <end position="14"/>
    </location>
</feature>
<dbReference type="GO" id="GO:0006352">
    <property type="term" value="P:DNA-templated transcription initiation"/>
    <property type="evidence" value="ECO:0007669"/>
    <property type="project" value="InterPro"/>
</dbReference>
<comment type="caution">
    <text evidence="7">The sequence shown here is derived from an EMBL/GenBank/DDBJ whole genome shotgun (WGS) entry which is preliminary data.</text>
</comment>
<dbReference type="PRINTS" id="PR00686">
    <property type="entry name" value="TIFACTORIID"/>
</dbReference>
<evidence type="ECO:0000313" key="8">
    <source>
        <dbReference type="Proteomes" id="UP000708148"/>
    </source>
</evidence>
<evidence type="ECO:0000256" key="1">
    <source>
        <dbReference type="ARBA" id="ARBA00004123"/>
    </source>
</evidence>
<gene>
    <name evidence="7" type="ORF">OSTQU699_LOCUS9485</name>
</gene>
<protein>
    <recommendedName>
        <fullName evidence="9">TATA-box binding protein</fullName>
    </recommendedName>
</protein>
<name>A0A8S1J8V7_9CHLO</name>
<feature type="region of interest" description="Disordered" evidence="6">
    <location>
        <begin position="1"/>
        <end position="26"/>
    </location>
</feature>
<dbReference type="PANTHER" id="PTHR10126">
    <property type="entry name" value="TATA-BOX BINDING PROTEIN"/>
    <property type="match status" value="1"/>
</dbReference>
<dbReference type="InterPro" id="IPR033710">
    <property type="entry name" value="TBP_eukaryotic"/>
</dbReference>
<evidence type="ECO:0000256" key="4">
    <source>
        <dbReference type="ARBA" id="ARBA00023163"/>
    </source>
</evidence>
<sequence>MDSLSPAAPSTSAPAPLPGNAGLTGGPSGPASGALVDLAKHPSGIVPVLQNVVSTCFMGRCLDLKQIAIHARNAEYNPKRFAAVIMRLREPKTTALIFAAGKMVCTGARSESDSKLAAKKFAKIIQKIGFPDVVFKDFKVQNIVASCDACFPVRLEGLQHKHSIFARYEPELFPGLIYRMRKPKVVLLIFVSGKLVLTGAKTREDIYQAFEMIYPALLEFRKGDAQQLGKSLPGHGPSGRPSQPTSAEGSDESGHNVLTPPSSTGPSSAQDNPQEPVNEDAMLGPMMSALTGLGLPEGSGLHLDDGENDGASDDNGVLES</sequence>
<dbReference type="AlphaFoldDB" id="A0A8S1J8V7"/>